<feature type="region of interest" description="Disordered" evidence="2">
    <location>
        <begin position="142"/>
        <end position="164"/>
    </location>
</feature>
<accession>A0A914DF71</accession>
<dbReference type="Gene3D" id="1.20.5.170">
    <property type="match status" value="1"/>
</dbReference>
<feature type="coiled-coil region" evidence="1">
    <location>
        <begin position="4"/>
        <end position="116"/>
    </location>
</feature>
<keyword evidence="3" id="KW-1185">Reference proteome</keyword>
<dbReference type="AlphaFoldDB" id="A0A914DF71"/>
<protein>
    <submittedName>
        <fullName evidence="4">Uncharacterized protein</fullName>
    </submittedName>
</protein>
<evidence type="ECO:0000256" key="1">
    <source>
        <dbReference type="SAM" id="Coils"/>
    </source>
</evidence>
<name>A0A914DF71_9BILA</name>
<proteinExistence type="predicted"/>
<evidence type="ECO:0000256" key="2">
    <source>
        <dbReference type="SAM" id="MobiDB-lite"/>
    </source>
</evidence>
<feature type="compositionally biased region" description="Basic residues" evidence="2">
    <location>
        <begin position="155"/>
        <end position="164"/>
    </location>
</feature>
<evidence type="ECO:0000313" key="4">
    <source>
        <dbReference type="WBParaSite" id="ACRNAN_scaffold23620.g6437.t2"/>
    </source>
</evidence>
<dbReference type="Proteomes" id="UP000887540">
    <property type="component" value="Unplaced"/>
</dbReference>
<dbReference type="WBParaSite" id="ACRNAN_scaffold23620.g6437.t2">
    <property type="protein sequence ID" value="ACRNAN_scaffold23620.g6437.t2"/>
    <property type="gene ID" value="ACRNAN_scaffold23620.g6437"/>
</dbReference>
<keyword evidence="1" id="KW-0175">Coiled coil</keyword>
<reference evidence="4" key="1">
    <citation type="submission" date="2022-11" db="UniProtKB">
        <authorList>
            <consortium name="WormBaseParasite"/>
        </authorList>
    </citation>
    <scope>IDENTIFICATION</scope>
</reference>
<organism evidence="3 4">
    <name type="scientific">Acrobeloides nanus</name>
    <dbReference type="NCBI Taxonomy" id="290746"/>
    <lineage>
        <taxon>Eukaryota</taxon>
        <taxon>Metazoa</taxon>
        <taxon>Ecdysozoa</taxon>
        <taxon>Nematoda</taxon>
        <taxon>Chromadorea</taxon>
        <taxon>Rhabditida</taxon>
        <taxon>Tylenchina</taxon>
        <taxon>Cephalobomorpha</taxon>
        <taxon>Cephaloboidea</taxon>
        <taxon>Cephalobidae</taxon>
        <taxon>Acrobeloides</taxon>
    </lineage>
</organism>
<sequence length="164" mass="19416">MIFRKELNAIQEEHQQEMEDLDAQKEKEILKLEGTIRTLKNELKEAEESQQDGLEREAELKEQLRLAESRLNQGAEMVRKLQKELEEQIDRSQDQMLQNENEIEMLRQRLAAQANDLLKGQEEVTAQRNRIFELEKTLQMMDAQKTKRSPQAVVRSHRTTKFVQ</sequence>
<evidence type="ECO:0000313" key="3">
    <source>
        <dbReference type="Proteomes" id="UP000887540"/>
    </source>
</evidence>